<dbReference type="AlphaFoldDB" id="X1QJC0"/>
<protein>
    <recommendedName>
        <fullName evidence="2">Maltogenic Amylase C-terminal domain-containing protein</fullName>
    </recommendedName>
</protein>
<proteinExistence type="predicted"/>
<evidence type="ECO:0000313" key="1">
    <source>
        <dbReference type="EMBL" id="GAI51095.1"/>
    </source>
</evidence>
<accession>X1QJC0</accession>
<dbReference type="InterPro" id="IPR013780">
    <property type="entry name" value="Glyco_hydro_b"/>
</dbReference>
<dbReference type="EMBL" id="BARV01033516">
    <property type="protein sequence ID" value="GAI51095.1"/>
    <property type="molecule type" value="Genomic_DNA"/>
</dbReference>
<comment type="caution">
    <text evidence="1">The sequence shown here is derived from an EMBL/GenBank/DDBJ whole genome shotgun (WGS) entry which is preliminary data.</text>
</comment>
<gene>
    <name evidence="1" type="ORF">S06H3_52670</name>
</gene>
<reference evidence="1" key="1">
    <citation type="journal article" date="2014" name="Front. Microbiol.">
        <title>High frequency of phylogenetically diverse reductive dehalogenase-homologous genes in deep subseafloor sedimentary metagenomes.</title>
        <authorList>
            <person name="Kawai M."/>
            <person name="Futagami T."/>
            <person name="Toyoda A."/>
            <person name="Takaki Y."/>
            <person name="Nishi S."/>
            <person name="Hori S."/>
            <person name="Arai W."/>
            <person name="Tsubouchi T."/>
            <person name="Morono Y."/>
            <person name="Uchiyama I."/>
            <person name="Ito T."/>
            <person name="Fujiyama A."/>
            <person name="Inagaki F."/>
            <person name="Takami H."/>
        </authorList>
    </citation>
    <scope>NUCLEOTIDE SEQUENCE</scope>
    <source>
        <strain evidence="1">Expedition CK06-06</strain>
    </source>
</reference>
<evidence type="ECO:0008006" key="2">
    <source>
        <dbReference type="Google" id="ProtNLM"/>
    </source>
</evidence>
<dbReference type="Gene3D" id="2.60.40.1180">
    <property type="entry name" value="Golgi alpha-mannosidase II"/>
    <property type="match status" value="1"/>
</dbReference>
<feature type="non-terminal residue" evidence="1">
    <location>
        <position position="1"/>
    </location>
</feature>
<sequence>PKLSQKLNLKEIAIEEGKIITIKDDYFCNDSSKEDEPFLNILSLFLEYYGLKPEVEVNERHILAVIQKNNFEKILFVINMSSQFKEVKLKFQGLQKGRLDGIFSLKTASYIEDGEATLNIKGMTVDIFRILE</sequence>
<organism evidence="1">
    <name type="scientific">marine sediment metagenome</name>
    <dbReference type="NCBI Taxonomy" id="412755"/>
    <lineage>
        <taxon>unclassified sequences</taxon>
        <taxon>metagenomes</taxon>
        <taxon>ecological metagenomes</taxon>
    </lineage>
</organism>
<name>X1QJC0_9ZZZZ</name>